<feature type="transmembrane region" description="Helical" evidence="2">
    <location>
        <begin position="120"/>
        <end position="137"/>
    </location>
</feature>
<feature type="transmembrane region" description="Helical" evidence="2">
    <location>
        <begin position="214"/>
        <end position="233"/>
    </location>
</feature>
<evidence type="ECO:0000313" key="3">
    <source>
        <dbReference type="EMBL" id="KAJ4461076.1"/>
    </source>
</evidence>
<accession>A0ABQ8URI6</accession>
<feature type="transmembrane region" description="Helical" evidence="2">
    <location>
        <begin position="183"/>
        <end position="208"/>
    </location>
</feature>
<dbReference type="Proteomes" id="UP001141327">
    <property type="component" value="Unassembled WGS sequence"/>
</dbReference>
<feature type="region of interest" description="Disordered" evidence="1">
    <location>
        <begin position="338"/>
        <end position="362"/>
    </location>
</feature>
<keyword evidence="4" id="KW-1185">Reference proteome</keyword>
<proteinExistence type="predicted"/>
<dbReference type="PANTHER" id="PTHR12242:SF1">
    <property type="entry name" value="MYND-TYPE DOMAIN-CONTAINING PROTEIN"/>
    <property type="match status" value="1"/>
</dbReference>
<organism evidence="3 4">
    <name type="scientific">Paratrimastix pyriformis</name>
    <dbReference type="NCBI Taxonomy" id="342808"/>
    <lineage>
        <taxon>Eukaryota</taxon>
        <taxon>Metamonada</taxon>
        <taxon>Preaxostyla</taxon>
        <taxon>Paratrimastigidae</taxon>
        <taxon>Paratrimastix</taxon>
    </lineage>
</organism>
<protein>
    <submittedName>
        <fullName evidence="3">Uncharacterized protein</fullName>
    </submittedName>
</protein>
<feature type="region of interest" description="Disordered" evidence="1">
    <location>
        <begin position="13"/>
        <end position="47"/>
    </location>
</feature>
<feature type="transmembrane region" description="Helical" evidence="2">
    <location>
        <begin position="242"/>
        <end position="262"/>
    </location>
</feature>
<keyword evidence="2" id="KW-1133">Transmembrane helix</keyword>
<dbReference type="PANTHER" id="PTHR12242">
    <property type="entry name" value="OS02G0130600 PROTEIN-RELATED"/>
    <property type="match status" value="1"/>
</dbReference>
<sequence>MYDLSYLGMSGPLNFSTPPPTPPSATRSETIQQAPPSPTPPKSAQYPSQSTTCCCSCFYDDDARAPHNCCASGFYGVAQNSQLLSHWFPRPLTQLIRLIEVAFMICSVLISVIFWDGINLYFYTDLSYIVLIVYCIIQLTTHTRDGLDPPLTSEESQRVPHAPPGCHGWCHQPNIPTSTRLKWVYVIAEICFTNAFMATILFWVMVFPARNYQLVYQLFVSVSFHGINSAVALNELIFMTSFVFPLHHIWVVLLQGFIYAAAHTGRTKCSPSPMRPAGSGTSSSCSLSFSSSAPSAGCPTCETSLRGSAATRASTGTTSTKGQCRLLLRCGVPPPPSERCVGHRHQRREESPTQTQQASICR</sequence>
<feature type="compositionally biased region" description="Polar residues" evidence="1">
    <location>
        <begin position="25"/>
        <end position="34"/>
    </location>
</feature>
<name>A0ABQ8URI6_9EUKA</name>
<reference evidence="3" key="1">
    <citation type="journal article" date="2022" name="bioRxiv">
        <title>Genomics of Preaxostyla Flagellates Illuminates Evolutionary Transitions and the Path Towards Mitochondrial Loss.</title>
        <authorList>
            <person name="Novak L.V.F."/>
            <person name="Treitli S.C."/>
            <person name="Pyrih J."/>
            <person name="Halakuc P."/>
            <person name="Pipaliya S.V."/>
            <person name="Vacek V."/>
            <person name="Brzon O."/>
            <person name="Soukal P."/>
            <person name="Eme L."/>
            <person name="Dacks J.B."/>
            <person name="Karnkowska A."/>
            <person name="Elias M."/>
            <person name="Hampl V."/>
        </authorList>
    </citation>
    <scope>NUCLEOTIDE SEQUENCE</scope>
    <source>
        <strain evidence="3">RCP-MX</strain>
    </source>
</reference>
<feature type="compositionally biased region" description="Polar residues" evidence="1">
    <location>
        <begin position="352"/>
        <end position="362"/>
    </location>
</feature>
<comment type="caution">
    <text evidence="3">The sequence shown here is derived from an EMBL/GenBank/DDBJ whole genome shotgun (WGS) entry which is preliminary data.</text>
</comment>
<keyword evidence="2" id="KW-0472">Membrane</keyword>
<evidence type="ECO:0000256" key="1">
    <source>
        <dbReference type="SAM" id="MobiDB-lite"/>
    </source>
</evidence>
<evidence type="ECO:0000256" key="2">
    <source>
        <dbReference type="SAM" id="Phobius"/>
    </source>
</evidence>
<evidence type="ECO:0000313" key="4">
    <source>
        <dbReference type="Proteomes" id="UP001141327"/>
    </source>
</evidence>
<keyword evidence="2" id="KW-0812">Transmembrane</keyword>
<feature type="transmembrane region" description="Helical" evidence="2">
    <location>
        <begin position="95"/>
        <end position="114"/>
    </location>
</feature>
<gene>
    <name evidence="3" type="ORF">PAPYR_2521</name>
</gene>
<dbReference type="EMBL" id="JAPMOS010000009">
    <property type="protein sequence ID" value="KAJ4461076.1"/>
    <property type="molecule type" value="Genomic_DNA"/>
</dbReference>